<feature type="domain" description="UPF0261" evidence="1">
    <location>
        <begin position="8"/>
        <end position="183"/>
    </location>
</feature>
<feature type="domain" description="UPF0261" evidence="2">
    <location>
        <begin position="193"/>
        <end position="408"/>
    </location>
</feature>
<dbReference type="RefSeq" id="WP_017619322.1">
    <property type="nucleotide sequence ID" value="NZ_ANBG01000236.1"/>
</dbReference>
<dbReference type="Pfam" id="PF06792">
    <property type="entry name" value="UPF0261"/>
    <property type="match status" value="1"/>
</dbReference>
<dbReference type="Proteomes" id="UP000215005">
    <property type="component" value="Chromosome"/>
</dbReference>
<evidence type="ECO:0000313" key="3">
    <source>
        <dbReference type="EMBL" id="ASU84775.1"/>
    </source>
</evidence>
<evidence type="ECO:0000259" key="2">
    <source>
        <dbReference type="Pfam" id="PF23189"/>
    </source>
</evidence>
<keyword evidence="4" id="KW-1185">Reference proteome</keyword>
<dbReference type="InterPro" id="IPR044122">
    <property type="entry name" value="UPF0261_N"/>
</dbReference>
<dbReference type="Gene3D" id="3.40.50.12030">
    <property type="entry name" value="Uncharacterised protein family UPF0261, NC domain"/>
    <property type="match status" value="1"/>
</dbReference>
<dbReference type="KEGG" id="ngv:CDO52_19970"/>
<dbReference type="PANTHER" id="PTHR31862:SF1">
    <property type="entry name" value="UPF0261 DOMAIN PROTEIN (AFU_ORTHOLOGUE AFUA_1G10120)"/>
    <property type="match status" value="1"/>
</dbReference>
<organism evidence="3 4">
    <name type="scientific">Nocardiopsis gilva YIM 90087</name>
    <dbReference type="NCBI Taxonomy" id="1235441"/>
    <lineage>
        <taxon>Bacteria</taxon>
        <taxon>Bacillati</taxon>
        <taxon>Actinomycetota</taxon>
        <taxon>Actinomycetes</taxon>
        <taxon>Streptosporangiales</taxon>
        <taxon>Nocardiopsidaceae</taxon>
        <taxon>Nocardiopsis</taxon>
    </lineage>
</organism>
<dbReference type="InterPro" id="IPR056778">
    <property type="entry name" value="UPF0261_C"/>
</dbReference>
<protein>
    <submittedName>
        <fullName evidence="3">UPF0261 family protein</fullName>
    </submittedName>
</protein>
<dbReference type="Gene3D" id="3.40.50.12020">
    <property type="entry name" value="Uncharacterised protein family UPF0261, NN domain"/>
    <property type="match status" value="1"/>
</dbReference>
<dbReference type="InterPro" id="IPR008322">
    <property type="entry name" value="UPF0261"/>
</dbReference>
<dbReference type="NCBIfam" id="NF002674">
    <property type="entry name" value="PRK02399.1-2"/>
    <property type="match status" value="1"/>
</dbReference>
<dbReference type="OrthoDB" id="9776369at2"/>
<dbReference type="PIRSF" id="PIRSF033271">
    <property type="entry name" value="UCP033271"/>
    <property type="match status" value="1"/>
</dbReference>
<dbReference type="EMBL" id="CP022753">
    <property type="protein sequence ID" value="ASU84775.1"/>
    <property type="molecule type" value="Genomic_DNA"/>
</dbReference>
<dbReference type="PANTHER" id="PTHR31862">
    <property type="entry name" value="UPF0261 DOMAIN PROTEIN (AFU_ORTHOLOGUE AFUA_1G10120)"/>
    <property type="match status" value="1"/>
</dbReference>
<proteinExistence type="predicted"/>
<evidence type="ECO:0000259" key="1">
    <source>
        <dbReference type="Pfam" id="PF06792"/>
    </source>
</evidence>
<name>A0A223S9G4_9ACTN</name>
<dbReference type="CDD" id="cd15488">
    <property type="entry name" value="Tm-1-like"/>
    <property type="match status" value="1"/>
</dbReference>
<dbReference type="InterPro" id="IPR051353">
    <property type="entry name" value="Tobamovirus_resist_UPF0261"/>
</dbReference>
<dbReference type="AlphaFoldDB" id="A0A223S9G4"/>
<evidence type="ECO:0000313" key="4">
    <source>
        <dbReference type="Proteomes" id="UP000215005"/>
    </source>
</evidence>
<accession>A0A223S9G4</accession>
<reference evidence="3 4" key="1">
    <citation type="submission" date="2017-08" db="EMBL/GenBank/DDBJ databases">
        <title>The complete genome sequence of Nocardiopsis gilva YIM 90087.</title>
        <authorList>
            <person name="Yin M."/>
            <person name="Tang S."/>
        </authorList>
    </citation>
    <scope>NUCLEOTIDE SEQUENCE [LARGE SCALE GENOMIC DNA]</scope>
    <source>
        <strain evidence="3 4">YIM 90087</strain>
    </source>
</reference>
<dbReference type="Pfam" id="PF23189">
    <property type="entry name" value="UPF0261_C"/>
    <property type="match status" value="1"/>
</dbReference>
<sequence length="417" mass="42378">MSGRDGRAVAVLGTLDTKAAECGYVRDRLLHAGLRPVVVDCGVFEPDAPVGVIPDVPRTEVGRAAGHDTAVLARAGDRGAAVTAMAEGARATVLRLRAEGRLDAALAVGGTGGTSIAAHALRALPLGVPKVAVSTAASGDTRPYVAESDLVLMPSVVDVAGLNSVSARILANACGAVAGMLAAPPPEHRAAGPAVAASMFGVTTPAVTRARRLLEERGREVLVFHMTGIGGRTLESLVGQGALRGVLDLTTTELADELVGGVMSAGPTRLTCGGTGTPRVVSVGALDMVNFGASDTVPERFGGRLLHVHNPAVTLMRTSPEECAELGARLAARVAALEAPTAVVLPLRGTSALSVDGGPFHDPVADAELFAAVRAGLEGTGVRLIELDKEINDPKFAEAAVGLLDELMRASAHTKGD</sequence>
<gene>
    <name evidence="3" type="ORF">CDO52_19970</name>
</gene>